<feature type="region of interest" description="Disordered" evidence="1">
    <location>
        <begin position="33"/>
        <end position="52"/>
    </location>
</feature>
<proteinExistence type="predicted"/>
<name>A0ABD0XM83_UMBPY</name>
<dbReference type="AlphaFoldDB" id="A0ABD0XM83"/>
<protein>
    <submittedName>
        <fullName evidence="2">Uncharacterized protein</fullName>
    </submittedName>
</protein>
<dbReference type="EMBL" id="JAGEUA010000001">
    <property type="protein sequence ID" value="KAL1022496.1"/>
    <property type="molecule type" value="Genomic_DNA"/>
</dbReference>
<accession>A0ABD0XM83</accession>
<feature type="region of interest" description="Disordered" evidence="1">
    <location>
        <begin position="67"/>
        <end position="89"/>
    </location>
</feature>
<sequence>MVRAGYLYGEGLPLGIEWNNTLCLLRSASKRANLNRRRATSTDSPPEVGDDGGSYLGIVRGAGVFSSLSPSSNRVSTGASNPSSSSSRAITPALDRLNKWSLTNSTISAFRAFLFTGNLK</sequence>
<feature type="compositionally biased region" description="Low complexity" evidence="1">
    <location>
        <begin position="76"/>
        <end position="87"/>
    </location>
</feature>
<evidence type="ECO:0000256" key="1">
    <source>
        <dbReference type="SAM" id="MobiDB-lite"/>
    </source>
</evidence>
<organism evidence="2 3">
    <name type="scientific">Umbra pygmaea</name>
    <name type="common">Eastern mudminnow</name>
    <dbReference type="NCBI Taxonomy" id="75934"/>
    <lineage>
        <taxon>Eukaryota</taxon>
        <taxon>Metazoa</taxon>
        <taxon>Chordata</taxon>
        <taxon>Craniata</taxon>
        <taxon>Vertebrata</taxon>
        <taxon>Euteleostomi</taxon>
        <taxon>Actinopterygii</taxon>
        <taxon>Neopterygii</taxon>
        <taxon>Teleostei</taxon>
        <taxon>Protacanthopterygii</taxon>
        <taxon>Esociformes</taxon>
        <taxon>Umbridae</taxon>
        <taxon>Umbra</taxon>
    </lineage>
</organism>
<comment type="caution">
    <text evidence="2">The sequence shown here is derived from an EMBL/GenBank/DDBJ whole genome shotgun (WGS) entry which is preliminary data.</text>
</comment>
<evidence type="ECO:0000313" key="3">
    <source>
        <dbReference type="Proteomes" id="UP001557470"/>
    </source>
</evidence>
<keyword evidence="3" id="KW-1185">Reference proteome</keyword>
<reference evidence="2 3" key="1">
    <citation type="submission" date="2024-06" db="EMBL/GenBank/DDBJ databases">
        <authorList>
            <person name="Pan Q."/>
            <person name="Wen M."/>
            <person name="Jouanno E."/>
            <person name="Zahm M."/>
            <person name="Klopp C."/>
            <person name="Cabau C."/>
            <person name="Louis A."/>
            <person name="Berthelot C."/>
            <person name="Parey E."/>
            <person name="Roest Crollius H."/>
            <person name="Montfort J."/>
            <person name="Robinson-Rechavi M."/>
            <person name="Bouchez O."/>
            <person name="Lampietro C."/>
            <person name="Lopez Roques C."/>
            <person name="Donnadieu C."/>
            <person name="Postlethwait J."/>
            <person name="Bobe J."/>
            <person name="Verreycken H."/>
            <person name="Guiguen Y."/>
        </authorList>
    </citation>
    <scope>NUCLEOTIDE SEQUENCE [LARGE SCALE GENOMIC DNA]</scope>
    <source>
        <strain evidence="2">Up_M1</strain>
        <tissue evidence="2">Testis</tissue>
    </source>
</reference>
<gene>
    <name evidence="2" type="ORF">UPYG_G00028480</name>
</gene>
<dbReference type="Proteomes" id="UP001557470">
    <property type="component" value="Unassembled WGS sequence"/>
</dbReference>
<evidence type="ECO:0000313" key="2">
    <source>
        <dbReference type="EMBL" id="KAL1022496.1"/>
    </source>
</evidence>